<proteinExistence type="predicted"/>
<dbReference type="GO" id="GO:0008168">
    <property type="term" value="F:methyltransferase activity"/>
    <property type="evidence" value="ECO:0007669"/>
    <property type="project" value="UniProtKB-KW"/>
</dbReference>
<protein>
    <submittedName>
        <fullName evidence="2">PhnB protein putative DNA binding 3-demethylubiquinone-9 3-methyltransferase domain protein</fullName>
    </submittedName>
</protein>
<dbReference type="Pfam" id="PF06983">
    <property type="entry name" value="3-dmu-9_3-mt"/>
    <property type="match status" value="1"/>
</dbReference>
<dbReference type="AlphaFoldDB" id="A0A6J4NY44"/>
<evidence type="ECO:0000259" key="1">
    <source>
        <dbReference type="Pfam" id="PF06983"/>
    </source>
</evidence>
<name>A0A6J4NY44_9ACTN</name>
<dbReference type="InterPro" id="IPR028973">
    <property type="entry name" value="PhnB-like"/>
</dbReference>
<organism evidence="2">
    <name type="scientific">uncultured Nocardioides sp</name>
    <dbReference type="NCBI Taxonomy" id="198441"/>
    <lineage>
        <taxon>Bacteria</taxon>
        <taxon>Bacillati</taxon>
        <taxon>Actinomycetota</taxon>
        <taxon>Actinomycetes</taxon>
        <taxon>Propionibacteriales</taxon>
        <taxon>Nocardioidaceae</taxon>
        <taxon>Nocardioides</taxon>
        <taxon>environmental samples</taxon>
    </lineage>
</organism>
<dbReference type="InterPro" id="IPR029068">
    <property type="entry name" value="Glyas_Bleomycin-R_OHBP_Dase"/>
</dbReference>
<dbReference type="Gene3D" id="3.10.180.10">
    <property type="entry name" value="2,3-Dihydroxybiphenyl 1,2-Dioxygenase, domain 1"/>
    <property type="match status" value="1"/>
</dbReference>
<feature type="domain" description="PhnB-like" evidence="1">
    <location>
        <begin position="13"/>
        <end position="133"/>
    </location>
</feature>
<keyword evidence="2" id="KW-0808">Transferase</keyword>
<sequence length="142" mass="14907">MASRLNPYVNVLDGKAREALEFYRSVFGGELNVMTFGDMGTEGPLASQVMHGQLETQAGYTLMVADAPPEMMAVTVGTNISISLSGGPEDADLLHGYFDALSDGGQVAQPLEAAPWGDAFGMVVDQYGISWMVNIAGEGNAG</sequence>
<dbReference type="SUPFAM" id="SSF54593">
    <property type="entry name" value="Glyoxalase/Bleomycin resistance protein/Dihydroxybiphenyl dioxygenase"/>
    <property type="match status" value="1"/>
</dbReference>
<dbReference type="PANTHER" id="PTHR33990:SF1">
    <property type="entry name" value="PROTEIN YJDN"/>
    <property type="match status" value="1"/>
</dbReference>
<dbReference type="CDD" id="cd06588">
    <property type="entry name" value="PhnB_like"/>
    <property type="match status" value="1"/>
</dbReference>
<reference evidence="2" key="1">
    <citation type="submission" date="2020-02" db="EMBL/GenBank/DDBJ databases">
        <authorList>
            <person name="Meier V. D."/>
        </authorList>
    </citation>
    <scope>NUCLEOTIDE SEQUENCE</scope>
    <source>
        <strain evidence="2">AVDCRST_MAG32</strain>
    </source>
</reference>
<dbReference type="PANTHER" id="PTHR33990">
    <property type="entry name" value="PROTEIN YJDN-RELATED"/>
    <property type="match status" value="1"/>
</dbReference>
<dbReference type="GO" id="GO:0032259">
    <property type="term" value="P:methylation"/>
    <property type="evidence" value="ECO:0007669"/>
    <property type="project" value="UniProtKB-KW"/>
</dbReference>
<gene>
    <name evidence="2" type="ORF">AVDCRST_MAG32-2879</name>
</gene>
<dbReference type="EMBL" id="CADCUM010000116">
    <property type="protein sequence ID" value="CAA9400809.1"/>
    <property type="molecule type" value="Genomic_DNA"/>
</dbReference>
<evidence type="ECO:0000313" key="2">
    <source>
        <dbReference type="EMBL" id="CAA9400809.1"/>
    </source>
</evidence>
<keyword evidence="2" id="KW-0830">Ubiquinone</keyword>
<accession>A0A6J4NY44</accession>
<keyword evidence="2" id="KW-0489">Methyltransferase</keyword>